<evidence type="ECO:0000259" key="1">
    <source>
        <dbReference type="Pfam" id="PF00551"/>
    </source>
</evidence>
<proteinExistence type="predicted"/>
<sequence>MIIKIYSEKSLPACIAAKVIVAGLGHILTEEASGADLAIAPLLTEILPLETLRKPRYGTLIFHPSPLPYGRGASAIRYAYKRNEPITAATWFWANEGIDAGDICEQEILKIDYNLRPREFYEKDVIPAMARTLERALTALSKGVVRRIPQIESYATYDRKIV</sequence>
<feature type="domain" description="Formyl transferase N-terminal" evidence="1">
    <location>
        <begin position="32"/>
        <end position="121"/>
    </location>
</feature>
<dbReference type="Pfam" id="PF00551">
    <property type="entry name" value="Formyl_trans_N"/>
    <property type="match status" value="1"/>
</dbReference>
<comment type="caution">
    <text evidence="2">The sequence shown here is derived from an EMBL/GenBank/DDBJ whole genome shotgun (WGS) entry which is preliminary data.</text>
</comment>
<dbReference type="GO" id="GO:0004479">
    <property type="term" value="F:methionyl-tRNA formyltransferase activity"/>
    <property type="evidence" value="ECO:0007669"/>
    <property type="project" value="UniProtKB-EC"/>
</dbReference>
<accession>A0A5J4SQC1</accession>
<dbReference type="EC" id="2.1.2.9" evidence="2"/>
<keyword evidence="2" id="KW-0808">Transferase</keyword>
<dbReference type="AlphaFoldDB" id="A0A5J4SQC1"/>
<dbReference type="Gene3D" id="3.40.50.12230">
    <property type="match status" value="1"/>
</dbReference>
<gene>
    <name evidence="2" type="ORF">EZS27_004474</name>
</gene>
<evidence type="ECO:0000313" key="2">
    <source>
        <dbReference type="EMBL" id="KAA6348022.1"/>
    </source>
</evidence>
<dbReference type="SUPFAM" id="SSF53328">
    <property type="entry name" value="Formyltransferase"/>
    <property type="match status" value="1"/>
</dbReference>
<name>A0A5J4SQC1_9ZZZZ</name>
<organism evidence="2">
    <name type="scientific">termite gut metagenome</name>
    <dbReference type="NCBI Taxonomy" id="433724"/>
    <lineage>
        <taxon>unclassified sequences</taxon>
        <taxon>metagenomes</taxon>
        <taxon>organismal metagenomes</taxon>
    </lineage>
</organism>
<dbReference type="InterPro" id="IPR002376">
    <property type="entry name" value="Formyl_transf_N"/>
</dbReference>
<protein>
    <submittedName>
        <fullName evidence="2">Methionyl-tRNA formyltransferase</fullName>
        <ecNumber evidence="2">2.1.2.9</ecNumber>
    </submittedName>
</protein>
<reference evidence="2" key="1">
    <citation type="submission" date="2019-03" db="EMBL/GenBank/DDBJ databases">
        <title>Single cell metagenomics reveals metabolic interactions within the superorganism composed of flagellate Streblomastix strix and complex community of Bacteroidetes bacteria on its surface.</title>
        <authorList>
            <person name="Treitli S.C."/>
            <person name="Kolisko M."/>
            <person name="Husnik F."/>
            <person name="Keeling P."/>
            <person name="Hampl V."/>
        </authorList>
    </citation>
    <scope>NUCLEOTIDE SEQUENCE</scope>
    <source>
        <strain evidence="2">STM</strain>
    </source>
</reference>
<dbReference type="InterPro" id="IPR036477">
    <property type="entry name" value="Formyl_transf_N_sf"/>
</dbReference>
<dbReference type="EMBL" id="SNRY01000078">
    <property type="protein sequence ID" value="KAA6348022.1"/>
    <property type="molecule type" value="Genomic_DNA"/>
</dbReference>